<protein>
    <submittedName>
        <fullName evidence="1">Uncharacterized protein</fullName>
    </submittedName>
</protein>
<proteinExistence type="predicted"/>
<gene>
    <name evidence="1" type="ORF">SMTD_LOCUS12534</name>
</gene>
<sequence length="421" mass="47983">SLQNSNKRPTENVREHCAYFYWQGSRSKITEKGAAALMTIELDEERGPQFTTRMFIVRGEVMEEGHLIEVPVQLNSLRPQGVLLLVQYTKYPMTDSAEIIRAFCWIGQLVPPSYLTTAKYVLNQLKKCCPPELGKQLNLIYEIHQHDRNELSKEFLNILNSEDQLSSPLCLDSIKSHSRMAIWQFTHHKGRKLGVDRLNYTLQPDPASLPFDETLIKTNTNSVSPSSQSTEGVTERFLASQNLITAHLSQSPIEPAFPFLLGDLYSVPQPSLFLIITQIPSVYIWEGWWPISTLTRSRFMSQKLSRSFSTYSKSPSIPGDQTDDYRWSTSLDECFEFSPQNSADGSFDFEENEQPALTGTGRARFCAVRKAAMHTAKALADKCKLAITIHFCLTKQKCFKLLTLTIKTMLYCMLYFCKLII</sequence>
<dbReference type="GO" id="GO:0051016">
    <property type="term" value="P:barbed-end actin filament capping"/>
    <property type="evidence" value="ECO:0007669"/>
    <property type="project" value="TreeGrafter"/>
</dbReference>
<dbReference type="STRING" id="31246.A0A183PDU8"/>
<dbReference type="InterPro" id="IPR007122">
    <property type="entry name" value="Villin/Gelsolin"/>
</dbReference>
<evidence type="ECO:0000313" key="2">
    <source>
        <dbReference type="Proteomes" id="UP000269396"/>
    </source>
</evidence>
<organism evidence="1 2">
    <name type="scientific">Schistosoma mattheei</name>
    <dbReference type="NCBI Taxonomy" id="31246"/>
    <lineage>
        <taxon>Eukaryota</taxon>
        <taxon>Metazoa</taxon>
        <taxon>Spiralia</taxon>
        <taxon>Lophotrochozoa</taxon>
        <taxon>Platyhelminthes</taxon>
        <taxon>Trematoda</taxon>
        <taxon>Digenea</taxon>
        <taxon>Strigeidida</taxon>
        <taxon>Schistosomatoidea</taxon>
        <taxon>Schistosomatidae</taxon>
        <taxon>Schistosoma</taxon>
    </lineage>
</organism>
<accession>A0A183PDU8</accession>
<dbReference type="Gene3D" id="3.40.20.10">
    <property type="entry name" value="Severin"/>
    <property type="match status" value="2"/>
</dbReference>
<dbReference type="GO" id="GO:0051014">
    <property type="term" value="P:actin filament severing"/>
    <property type="evidence" value="ECO:0007669"/>
    <property type="project" value="TreeGrafter"/>
</dbReference>
<feature type="non-terminal residue" evidence="1">
    <location>
        <position position="1"/>
    </location>
</feature>
<dbReference type="GO" id="GO:0051015">
    <property type="term" value="F:actin filament binding"/>
    <property type="evidence" value="ECO:0007669"/>
    <property type="project" value="InterPro"/>
</dbReference>
<reference evidence="1 2" key="1">
    <citation type="submission" date="2018-11" db="EMBL/GenBank/DDBJ databases">
        <authorList>
            <consortium name="Pathogen Informatics"/>
        </authorList>
    </citation>
    <scope>NUCLEOTIDE SEQUENCE [LARGE SCALE GENOMIC DNA]</scope>
    <source>
        <strain>Denwood</strain>
        <strain evidence="2">Zambia</strain>
    </source>
</reference>
<name>A0A183PDU8_9TREM</name>
<keyword evidence="2" id="KW-1185">Reference proteome</keyword>
<dbReference type="GO" id="GO:0005737">
    <property type="term" value="C:cytoplasm"/>
    <property type="evidence" value="ECO:0007669"/>
    <property type="project" value="TreeGrafter"/>
</dbReference>
<dbReference type="GO" id="GO:0005546">
    <property type="term" value="F:phosphatidylinositol-4,5-bisphosphate binding"/>
    <property type="evidence" value="ECO:0007669"/>
    <property type="project" value="TreeGrafter"/>
</dbReference>
<dbReference type="InterPro" id="IPR029006">
    <property type="entry name" value="ADF-H/Gelsolin-like_dom_sf"/>
</dbReference>
<dbReference type="GO" id="GO:0008154">
    <property type="term" value="P:actin polymerization or depolymerization"/>
    <property type="evidence" value="ECO:0007669"/>
    <property type="project" value="TreeGrafter"/>
</dbReference>
<dbReference type="AlphaFoldDB" id="A0A183PDU8"/>
<dbReference type="EMBL" id="UZAL01032534">
    <property type="protein sequence ID" value="VDP61168.1"/>
    <property type="molecule type" value="Genomic_DNA"/>
</dbReference>
<dbReference type="SUPFAM" id="SSF55753">
    <property type="entry name" value="Actin depolymerizing proteins"/>
    <property type="match status" value="2"/>
</dbReference>
<dbReference type="Proteomes" id="UP000269396">
    <property type="component" value="Unassembled WGS sequence"/>
</dbReference>
<dbReference type="GO" id="GO:0015629">
    <property type="term" value="C:actin cytoskeleton"/>
    <property type="evidence" value="ECO:0007669"/>
    <property type="project" value="TreeGrafter"/>
</dbReference>
<dbReference type="PANTHER" id="PTHR11977:SF133">
    <property type="entry name" value="DUF4045 DOMAIN-CONTAINING PROTEIN"/>
    <property type="match status" value="1"/>
</dbReference>
<dbReference type="PANTHER" id="PTHR11977">
    <property type="entry name" value="VILLIN"/>
    <property type="match status" value="1"/>
</dbReference>
<evidence type="ECO:0000313" key="1">
    <source>
        <dbReference type="EMBL" id="VDP61168.1"/>
    </source>
</evidence>